<dbReference type="NCBIfam" id="TIGR00197">
    <property type="entry name" value="yjeF_nterm"/>
    <property type="match status" value="1"/>
</dbReference>
<keyword evidence="23" id="KW-1185">Reference proteome</keyword>
<feature type="binding site" evidence="18">
    <location>
        <begin position="56"/>
        <end position="60"/>
    </location>
    <ligand>
        <name>(6S)-NADPHX</name>
        <dbReference type="ChEBI" id="CHEBI:64076"/>
    </ligand>
</feature>
<dbReference type="InterPro" id="IPR029056">
    <property type="entry name" value="Ribokinase-like"/>
</dbReference>
<dbReference type="Proteomes" id="UP000682951">
    <property type="component" value="Unassembled WGS sequence"/>
</dbReference>
<proteinExistence type="inferred from homology"/>
<evidence type="ECO:0000256" key="7">
    <source>
        <dbReference type="ARBA" id="ARBA00022840"/>
    </source>
</evidence>
<dbReference type="EC" id="5.1.99.6" evidence="19"/>
<evidence type="ECO:0000256" key="15">
    <source>
        <dbReference type="ARBA" id="ARBA00048238"/>
    </source>
</evidence>
<evidence type="ECO:0000256" key="12">
    <source>
        <dbReference type="ARBA" id="ARBA00023239"/>
    </source>
</evidence>
<feature type="binding site" evidence="17">
    <location>
        <position position="342"/>
    </location>
    <ligand>
        <name>(6S)-NADPHX</name>
        <dbReference type="ChEBI" id="CHEBI:64076"/>
    </ligand>
</feature>
<evidence type="ECO:0000256" key="8">
    <source>
        <dbReference type="ARBA" id="ARBA00022857"/>
    </source>
</evidence>
<feature type="binding site" evidence="17">
    <location>
        <position position="413"/>
    </location>
    <ligand>
        <name>AMP</name>
        <dbReference type="ChEBI" id="CHEBI:456215"/>
    </ligand>
</feature>
<feature type="binding site" evidence="18">
    <location>
        <position position="116"/>
    </location>
    <ligand>
        <name>K(+)</name>
        <dbReference type="ChEBI" id="CHEBI:29103"/>
    </ligand>
</feature>
<feature type="binding site" evidence="17">
    <location>
        <begin position="385"/>
        <end position="389"/>
    </location>
    <ligand>
        <name>AMP</name>
        <dbReference type="ChEBI" id="CHEBI:456215"/>
    </ligand>
</feature>
<dbReference type="HAMAP" id="MF_01965">
    <property type="entry name" value="NADHX_dehydratase"/>
    <property type="match status" value="1"/>
</dbReference>
<comment type="function">
    <text evidence="17">Catalyzes the dehydration of the S-form of NAD(P)HX at the expense of ADP, which is converted to AMP. Together with NAD(P)HX epimerase, which catalyzes the epimerization of the S- and R-forms, the enzyme allows the repair of both epimers of NAD(P)HX, a damaged form of NAD(P)H that is a result of enzymatic or heat-dependent hydration.</text>
</comment>
<feature type="domain" description="YjeF N-terminal" evidence="21">
    <location>
        <begin position="8"/>
        <end position="205"/>
    </location>
</feature>
<comment type="similarity">
    <text evidence="4 19">In the C-terminal section; belongs to the NnrD/CARKD family.</text>
</comment>
<evidence type="ECO:0000256" key="11">
    <source>
        <dbReference type="ARBA" id="ARBA00023235"/>
    </source>
</evidence>
<evidence type="ECO:0000256" key="4">
    <source>
        <dbReference type="ARBA" id="ARBA00009524"/>
    </source>
</evidence>
<evidence type="ECO:0000313" key="22">
    <source>
        <dbReference type="EMBL" id="MBR8463254.1"/>
    </source>
</evidence>
<keyword evidence="11 18" id="KW-0413">Isomerase</keyword>
<comment type="catalytic activity">
    <reaction evidence="16 17 19">
        <text>(6S)-NADPHX + ADP = AMP + phosphate + NADPH + H(+)</text>
        <dbReference type="Rhea" id="RHEA:32235"/>
        <dbReference type="ChEBI" id="CHEBI:15378"/>
        <dbReference type="ChEBI" id="CHEBI:43474"/>
        <dbReference type="ChEBI" id="CHEBI:57783"/>
        <dbReference type="ChEBI" id="CHEBI:64076"/>
        <dbReference type="ChEBI" id="CHEBI:456215"/>
        <dbReference type="ChEBI" id="CHEBI:456216"/>
        <dbReference type="EC" id="4.2.1.136"/>
    </reaction>
</comment>
<comment type="catalytic activity">
    <reaction evidence="1 18 19">
        <text>(6R)-NADHX = (6S)-NADHX</text>
        <dbReference type="Rhea" id="RHEA:32215"/>
        <dbReference type="ChEBI" id="CHEBI:64074"/>
        <dbReference type="ChEBI" id="CHEBI:64075"/>
        <dbReference type="EC" id="5.1.99.6"/>
    </reaction>
</comment>
<feature type="binding site" evidence="18">
    <location>
        <position position="57"/>
    </location>
    <ligand>
        <name>K(+)</name>
        <dbReference type="ChEBI" id="CHEBI:29103"/>
    </ligand>
</feature>
<evidence type="ECO:0000256" key="18">
    <source>
        <dbReference type="HAMAP-Rule" id="MF_01966"/>
    </source>
</evidence>
<evidence type="ECO:0000256" key="14">
    <source>
        <dbReference type="ARBA" id="ARBA00025153"/>
    </source>
</evidence>
<evidence type="ECO:0000256" key="13">
    <source>
        <dbReference type="ARBA" id="ARBA00023268"/>
    </source>
</evidence>
<evidence type="ECO:0000256" key="10">
    <source>
        <dbReference type="ARBA" id="ARBA00023027"/>
    </source>
</evidence>
<evidence type="ECO:0000259" key="20">
    <source>
        <dbReference type="PROSITE" id="PS51383"/>
    </source>
</evidence>
<keyword evidence="12 17" id="KW-0456">Lyase</keyword>
<comment type="similarity">
    <text evidence="17">Belongs to the NnrD/CARKD family.</text>
</comment>
<evidence type="ECO:0000313" key="23">
    <source>
        <dbReference type="Proteomes" id="UP000682951"/>
    </source>
</evidence>
<dbReference type="Gene3D" id="3.40.50.10260">
    <property type="entry name" value="YjeF N-terminal domain"/>
    <property type="match status" value="1"/>
</dbReference>
<evidence type="ECO:0000256" key="6">
    <source>
        <dbReference type="ARBA" id="ARBA00022741"/>
    </source>
</evidence>
<keyword evidence="13" id="KW-0511">Multifunctional enzyme</keyword>
<dbReference type="SUPFAM" id="SSF53613">
    <property type="entry name" value="Ribokinase-like"/>
    <property type="match status" value="1"/>
</dbReference>
<evidence type="ECO:0000256" key="5">
    <source>
        <dbReference type="ARBA" id="ARBA00022723"/>
    </source>
</evidence>
<protein>
    <recommendedName>
        <fullName evidence="19">Bifunctional NAD(P)H-hydrate repair enzyme</fullName>
    </recommendedName>
    <alternativeName>
        <fullName evidence="19">Nicotinamide nucleotide repair protein</fullName>
    </alternativeName>
    <domain>
        <recommendedName>
            <fullName evidence="19">ADP-dependent (S)-NAD(P)H-hydrate dehydratase</fullName>
            <ecNumber evidence="19">4.2.1.136</ecNumber>
        </recommendedName>
        <alternativeName>
            <fullName evidence="19">ADP-dependent NAD(P)HX dehydratase</fullName>
        </alternativeName>
    </domain>
    <domain>
        <recommendedName>
            <fullName evidence="19">NAD(P)H-hydrate epimerase</fullName>
            <ecNumber evidence="19">5.1.99.6</ecNumber>
        </recommendedName>
    </domain>
</protein>
<evidence type="ECO:0000256" key="2">
    <source>
        <dbReference type="ARBA" id="ARBA00000909"/>
    </source>
</evidence>
<name>A0ABS5HG52_9BACT</name>
<dbReference type="Pfam" id="PF01256">
    <property type="entry name" value="Carb_kinase"/>
    <property type="match status" value="1"/>
</dbReference>
<dbReference type="Pfam" id="PF03853">
    <property type="entry name" value="YjeF_N"/>
    <property type="match status" value="1"/>
</dbReference>
<evidence type="ECO:0000256" key="17">
    <source>
        <dbReference type="HAMAP-Rule" id="MF_01965"/>
    </source>
</evidence>
<accession>A0ABS5HG52</accession>
<dbReference type="GO" id="GO:0052856">
    <property type="term" value="F:NAD(P)HX epimerase activity"/>
    <property type="evidence" value="ECO:0007669"/>
    <property type="project" value="UniProtKB-EC"/>
</dbReference>
<feature type="binding site" evidence="18">
    <location>
        <position position="149"/>
    </location>
    <ligand>
        <name>(6S)-NADPHX</name>
        <dbReference type="ChEBI" id="CHEBI:64076"/>
    </ligand>
</feature>
<comment type="function">
    <text evidence="14 19">Bifunctional enzyme that catalyzes the epimerization of the S- and R-forms of NAD(P)HX and the dehydration of the S-form of NAD(P)HX at the expense of ADP, which is converted to AMP. This allows the repair of both epimers of NAD(P)HX, a damaged form of NAD(P)H that is a result of enzymatic or heat-dependent hydration.</text>
</comment>
<organism evidence="22 23">
    <name type="scientific">Campylobacter anatolicus</name>
    <dbReference type="NCBI Taxonomy" id="2829105"/>
    <lineage>
        <taxon>Bacteria</taxon>
        <taxon>Pseudomonadati</taxon>
        <taxon>Campylobacterota</taxon>
        <taxon>Epsilonproteobacteria</taxon>
        <taxon>Campylobacterales</taxon>
        <taxon>Campylobacteraceae</taxon>
        <taxon>Campylobacter</taxon>
    </lineage>
</organism>
<dbReference type="PANTHER" id="PTHR12592">
    <property type="entry name" value="ATP-DEPENDENT (S)-NAD(P)H-HYDRATE DEHYDRATASE FAMILY MEMBER"/>
    <property type="match status" value="1"/>
</dbReference>
<dbReference type="InterPro" id="IPR036652">
    <property type="entry name" value="YjeF_N_dom_sf"/>
</dbReference>
<comment type="caution">
    <text evidence="22">The sequence shown here is derived from an EMBL/GenBank/DDBJ whole genome shotgun (WGS) entry which is preliminary data.</text>
</comment>
<comment type="similarity">
    <text evidence="3 19">In the N-terminal section; belongs to the NnrE/AIBP family.</text>
</comment>
<evidence type="ECO:0000256" key="19">
    <source>
        <dbReference type="PIRNR" id="PIRNR017184"/>
    </source>
</evidence>
<feature type="binding site" evidence="17">
    <location>
        <position position="246"/>
    </location>
    <ligand>
        <name>(6S)-NADPHX</name>
        <dbReference type="ChEBI" id="CHEBI:64076"/>
    </ligand>
</feature>
<dbReference type="CDD" id="cd01171">
    <property type="entry name" value="YXKO-related"/>
    <property type="match status" value="1"/>
</dbReference>
<dbReference type="InterPro" id="IPR004443">
    <property type="entry name" value="YjeF_N_dom"/>
</dbReference>
<keyword evidence="5 18" id="KW-0479">Metal-binding</keyword>
<dbReference type="InterPro" id="IPR000631">
    <property type="entry name" value="CARKD"/>
</dbReference>
<dbReference type="PANTHER" id="PTHR12592:SF0">
    <property type="entry name" value="ATP-DEPENDENT (S)-NAD(P)H-HYDRATE DEHYDRATASE"/>
    <property type="match status" value="1"/>
</dbReference>
<evidence type="ECO:0000256" key="16">
    <source>
        <dbReference type="ARBA" id="ARBA00049209"/>
    </source>
</evidence>
<dbReference type="PROSITE" id="PS51383">
    <property type="entry name" value="YJEF_C_3"/>
    <property type="match status" value="1"/>
</dbReference>
<evidence type="ECO:0000256" key="1">
    <source>
        <dbReference type="ARBA" id="ARBA00000013"/>
    </source>
</evidence>
<comment type="cofactor">
    <cofactor evidence="17">
        <name>Mg(2+)</name>
        <dbReference type="ChEBI" id="CHEBI:18420"/>
    </cofactor>
</comment>
<feature type="domain" description="YjeF C-terminal" evidence="20">
    <location>
        <begin position="213"/>
        <end position="470"/>
    </location>
</feature>
<comment type="catalytic activity">
    <reaction evidence="15 17 19">
        <text>(6S)-NADHX + ADP = AMP + phosphate + NADH + H(+)</text>
        <dbReference type="Rhea" id="RHEA:32223"/>
        <dbReference type="ChEBI" id="CHEBI:15378"/>
        <dbReference type="ChEBI" id="CHEBI:43474"/>
        <dbReference type="ChEBI" id="CHEBI:57945"/>
        <dbReference type="ChEBI" id="CHEBI:64074"/>
        <dbReference type="ChEBI" id="CHEBI:456215"/>
        <dbReference type="ChEBI" id="CHEBI:456216"/>
        <dbReference type="EC" id="4.2.1.136"/>
    </reaction>
</comment>
<keyword evidence="10 17" id="KW-0520">NAD</keyword>
<comment type="function">
    <text evidence="18">Catalyzes the epimerization of the S- and R-forms of NAD(P)HX, a damaged form of NAD(P)H that is a result of enzymatic or heat-dependent hydration. This is a prerequisite for the S-specific NAD(P)H-hydrate dehydratase to allow the repair of both epimers of NAD(P)HX.</text>
</comment>
<dbReference type="SUPFAM" id="SSF64153">
    <property type="entry name" value="YjeF N-terminal domain-like"/>
    <property type="match status" value="1"/>
</dbReference>
<gene>
    <name evidence="18" type="primary">nnrE</name>
    <name evidence="17" type="synonym">nnrD</name>
    <name evidence="22" type="ORF">KDD93_01540</name>
</gene>
<dbReference type="EC" id="4.2.1.136" evidence="19"/>
<evidence type="ECO:0000259" key="21">
    <source>
        <dbReference type="PROSITE" id="PS51385"/>
    </source>
</evidence>
<keyword evidence="9 18" id="KW-0630">Potassium</keyword>
<reference evidence="22 23" key="1">
    <citation type="submission" date="2021-04" db="EMBL/GenBank/DDBJ databases">
        <title>Molecular and phenotypic characterization and identification of bacterial isolates recovered from the Anatolian ground squirrels (Spermophilus xanthoprymnus) and which have the potential to form a new species in the Campylobacter genus.</title>
        <authorList>
            <person name="Aydin F."/>
            <person name="Abay S."/>
            <person name="Kayman T."/>
            <person name="Karakaya E."/>
            <person name="Mustak H.K."/>
            <person name="Mustak I.B."/>
            <person name="Bilgin N."/>
            <person name="Duzler A."/>
            <person name="Sahin O."/>
            <person name="Guran O."/>
            <person name="Saticioglu I.B."/>
        </authorList>
    </citation>
    <scope>NUCLEOTIDE SEQUENCE [LARGE SCALE GENOMIC DNA]</scope>
    <source>
        <strain evidence="23">faydin-G24</strain>
    </source>
</reference>
<dbReference type="InterPro" id="IPR030677">
    <property type="entry name" value="Nnr"/>
</dbReference>
<dbReference type="PROSITE" id="PS51385">
    <property type="entry name" value="YJEF_N"/>
    <property type="match status" value="1"/>
</dbReference>
<comment type="subunit">
    <text evidence="17">Homotetramer.</text>
</comment>
<dbReference type="PROSITE" id="PS01050">
    <property type="entry name" value="YJEF_C_2"/>
    <property type="match status" value="1"/>
</dbReference>
<dbReference type="PIRSF" id="PIRSF017184">
    <property type="entry name" value="Nnr"/>
    <property type="match status" value="1"/>
</dbReference>
<comment type="similarity">
    <text evidence="18">Belongs to the NnrE/AIBP family.</text>
</comment>
<evidence type="ECO:0000256" key="9">
    <source>
        <dbReference type="ARBA" id="ARBA00022958"/>
    </source>
</evidence>
<evidence type="ECO:0000256" key="3">
    <source>
        <dbReference type="ARBA" id="ARBA00006001"/>
    </source>
</evidence>
<comment type="catalytic activity">
    <reaction evidence="2 18 19">
        <text>(6R)-NADPHX = (6S)-NADPHX</text>
        <dbReference type="Rhea" id="RHEA:32227"/>
        <dbReference type="ChEBI" id="CHEBI:64076"/>
        <dbReference type="ChEBI" id="CHEBI:64077"/>
        <dbReference type="EC" id="5.1.99.6"/>
    </reaction>
</comment>
<dbReference type="Gene3D" id="3.40.1190.20">
    <property type="match status" value="1"/>
</dbReference>
<sequence length="470" mass="50186">MKGLYLSTAELDSRAVCELGLSEEVLIENAATKIANFIRSKFKKGSRFLGVCGGGNNGADVFAALRMLEGDYQTSYFLASLNLKDMAKKQLESAKKVGVKECENESEFDKFDCIIDGIFGSGLNRNLNEKSVNLINLLNSIKAFKIACDIPSGLDANGVVMGACFKADVTITMGARKLGLYSDVAKEYVGKIKVALLGVSGSKFQTQTDTFLLTKGDLNLPFRDKKNTNKGEFGHAFFISGEHSGAASLAALSASAIGAGLVSVIGGDKTDISVMQAQGISEKMNAGAIGMGLGRDRCGKWLDGINLKTLSQKSLVIDADMCYEPGIIELLSKNSNIVITPHPKEFSSLLRLSGIANVDVSKIQQNRFKFAREFSFKFGCVLVLKGANTIIAQCGKLYIMCYGTVALAKGGSGDVLSGLIAGLMAQGYTPLKAAITGTLAHALSAHKFKKNNYALNPKDIIKGVKCRLKK</sequence>
<dbReference type="HAMAP" id="MF_01966">
    <property type="entry name" value="NADHX_epimerase"/>
    <property type="match status" value="1"/>
</dbReference>
<feature type="binding site" evidence="18">
    <location>
        <begin position="120"/>
        <end position="126"/>
    </location>
    <ligand>
        <name>(6S)-NADPHX</name>
        <dbReference type="ChEBI" id="CHEBI:64076"/>
    </ligand>
</feature>
<dbReference type="EMBL" id="JAGSSW010000001">
    <property type="protein sequence ID" value="MBR8463254.1"/>
    <property type="molecule type" value="Genomic_DNA"/>
</dbReference>
<feature type="binding site" evidence="18">
    <location>
        <position position="152"/>
    </location>
    <ligand>
        <name>K(+)</name>
        <dbReference type="ChEBI" id="CHEBI:29103"/>
    </ligand>
</feature>
<keyword evidence="6 17" id="KW-0547">Nucleotide-binding</keyword>
<comment type="cofactor">
    <cofactor evidence="18 19">
        <name>K(+)</name>
        <dbReference type="ChEBI" id="CHEBI:29103"/>
    </cofactor>
    <text evidence="18 19">Binds 1 potassium ion per subunit.</text>
</comment>
<feature type="binding site" evidence="17">
    <location>
        <position position="414"/>
    </location>
    <ligand>
        <name>(6S)-NADPHX</name>
        <dbReference type="ChEBI" id="CHEBI:64076"/>
    </ligand>
</feature>
<dbReference type="InterPro" id="IPR017953">
    <property type="entry name" value="Carbohydrate_kinase_pred_CS"/>
</dbReference>
<dbReference type="RefSeq" id="WP_212141459.1">
    <property type="nucleotide sequence ID" value="NZ_JAGSSW010000001.1"/>
</dbReference>
<keyword evidence="7 17" id="KW-0067">ATP-binding</keyword>
<feature type="binding site" evidence="17">
    <location>
        <position position="292"/>
    </location>
    <ligand>
        <name>(6S)-NADPHX</name>
        <dbReference type="ChEBI" id="CHEBI:64076"/>
    </ligand>
</feature>
<comment type="caution">
    <text evidence="18">Lacks conserved residue(s) required for the propagation of feature annotation.</text>
</comment>
<keyword evidence="8 17" id="KW-0521">NADP</keyword>